<comment type="caution">
    <text evidence="1">The sequence shown here is derived from an EMBL/GenBank/DDBJ whole genome shotgun (WGS) entry which is preliminary data.</text>
</comment>
<keyword evidence="2" id="KW-1185">Reference proteome</keyword>
<evidence type="ECO:0000313" key="2">
    <source>
        <dbReference type="Proteomes" id="UP001054837"/>
    </source>
</evidence>
<gene>
    <name evidence="1" type="ORF">CDAR_371601</name>
</gene>
<dbReference type="AlphaFoldDB" id="A0AAV4X7S9"/>
<proteinExistence type="predicted"/>
<organism evidence="1 2">
    <name type="scientific">Caerostris darwini</name>
    <dbReference type="NCBI Taxonomy" id="1538125"/>
    <lineage>
        <taxon>Eukaryota</taxon>
        <taxon>Metazoa</taxon>
        <taxon>Ecdysozoa</taxon>
        <taxon>Arthropoda</taxon>
        <taxon>Chelicerata</taxon>
        <taxon>Arachnida</taxon>
        <taxon>Araneae</taxon>
        <taxon>Araneomorphae</taxon>
        <taxon>Entelegynae</taxon>
        <taxon>Araneoidea</taxon>
        <taxon>Araneidae</taxon>
        <taxon>Caerostris</taxon>
    </lineage>
</organism>
<reference evidence="1 2" key="1">
    <citation type="submission" date="2021-06" db="EMBL/GenBank/DDBJ databases">
        <title>Caerostris darwini draft genome.</title>
        <authorList>
            <person name="Kono N."/>
            <person name="Arakawa K."/>
        </authorList>
    </citation>
    <scope>NUCLEOTIDE SEQUENCE [LARGE SCALE GENOMIC DNA]</scope>
</reference>
<protein>
    <submittedName>
        <fullName evidence="1">Uncharacterized protein</fullName>
    </submittedName>
</protein>
<name>A0AAV4X7S9_9ARAC</name>
<sequence>MGKGAAAAGQLQLQFHCGVVEGQASYAALPSPLYRCGYVTLGSDKGEVFYSGDRSDMRDRFLRMDKVLLFFVFCVCSKFKARAISDDRTSH</sequence>
<dbReference type="Proteomes" id="UP001054837">
    <property type="component" value="Unassembled WGS sequence"/>
</dbReference>
<dbReference type="EMBL" id="BPLQ01015732">
    <property type="protein sequence ID" value="GIY91302.1"/>
    <property type="molecule type" value="Genomic_DNA"/>
</dbReference>
<accession>A0AAV4X7S9</accession>
<evidence type="ECO:0000313" key="1">
    <source>
        <dbReference type="EMBL" id="GIY91302.1"/>
    </source>
</evidence>